<evidence type="ECO:0000256" key="1">
    <source>
        <dbReference type="ARBA" id="ARBA00004251"/>
    </source>
</evidence>
<keyword evidence="8" id="KW-0472">Membrane</keyword>
<keyword evidence="3" id="KW-0964">Secreted</keyword>
<dbReference type="GO" id="GO:0032190">
    <property type="term" value="F:acrosin binding"/>
    <property type="evidence" value="ECO:0007669"/>
    <property type="project" value="TreeGrafter"/>
</dbReference>
<evidence type="ECO:0000256" key="8">
    <source>
        <dbReference type="ARBA" id="ARBA00023136"/>
    </source>
</evidence>
<evidence type="ECO:0000256" key="16">
    <source>
        <dbReference type="ARBA" id="ARBA00042573"/>
    </source>
</evidence>
<dbReference type="PANTHER" id="PTHR23343:SF31">
    <property type="entry name" value="ZONA PELLUCIDA SPERM-BINDING PROTEIN 4"/>
    <property type="match status" value="1"/>
</dbReference>
<dbReference type="InterPro" id="IPR048290">
    <property type="entry name" value="ZP_chr"/>
</dbReference>
<dbReference type="AlphaFoldDB" id="A0A8B9HPY3"/>
<evidence type="ECO:0000256" key="12">
    <source>
        <dbReference type="ARBA" id="ARBA00024183"/>
    </source>
</evidence>
<evidence type="ECO:0000313" key="21">
    <source>
        <dbReference type="Ensembl" id="ENSAMXP00005016574.1"/>
    </source>
</evidence>
<evidence type="ECO:0000313" key="22">
    <source>
        <dbReference type="Proteomes" id="UP000694621"/>
    </source>
</evidence>
<evidence type="ECO:0000259" key="19">
    <source>
        <dbReference type="PROSITE" id="PS51034"/>
    </source>
</evidence>
<dbReference type="Pfam" id="PF00088">
    <property type="entry name" value="Trefoil"/>
    <property type="match status" value="1"/>
</dbReference>
<keyword evidence="10" id="KW-0325">Glycoprotein</keyword>
<evidence type="ECO:0000256" key="6">
    <source>
        <dbReference type="ARBA" id="ARBA00022692"/>
    </source>
</evidence>
<dbReference type="InterPro" id="IPR000519">
    <property type="entry name" value="P_trefoil_dom"/>
</dbReference>
<proteinExistence type="predicted"/>
<feature type="disulfide bond" evidence="17">
    <location>
        <begin position="35"/>
        <end position="61"/>
    </location>
</feature>
<dbReference type="Gene3D" id="2.60.40.3210">
    <property type="entry name" value="Zona pellucida, ZP-N domain"/>
    <property type="match status" value="1"/>
</dbReference>
<dbReference type="PROSITE" id="PS00682">
    <property type="entry name" value="ZP_1"/>
    <property type="match status" value="1"/>
</dbReference>
<evidence type="ECO:0000256" key="10">
    <source>
        <dbReference type="ARBA" id="ARBA00023180"/>
    </source>
</evidence>
<dbReference type="SMART" id="SM00241">
    <property type="entry name" value="ZP"/>
    <property type="match status" value="1"/>
</dbReference>
<evidence type="ECO:0000256" key="18">
    <source>
        <dbReference type="SAM" id="MobiDB-lite"/>
    </source>
</evidence>
<dbReference type="Ensembl" id="ENSAMXT00005018287.1">
    <property type="protein sequence ID" value="ENSAMXP00005016574.1"/>
    <property type="gene ID" value="ENSAMXG00005008639.1"/>
</dbReference>
<keyword evidence="11" id="KW-0278">Fertilization</keyword>
<dbReference type="PROSITE" id="PS51034">
    <property type="entry name" value="ZP_2"/>
    <property type="match status" value="1"/>
</dbReference>
<dbReference type="GO" id="GO:0035805">
    <property type="term" value="C:egg coat"/>
    <property type="evidence" value="ECO:0007669"/>
    <property type="project" value="UniProtKB-SubCell"/>
</dbReference>
<reference evidence="21" key="1">
    <citation type="submission" date="2025-08" db="UniProtKB">
        <authorList>
            <consortium name="Ensembl"/>
        </authorList>
    </citation>
    <scope>IDENTIFICATION</scope>
</reference>
<evidence type="ECO:0000256" key="14">
    <source>
        <dbReference type="ARBA" id="ARBA00040238"/>
    </source>
</evidence>
<evidence type="ECO:0000256" key="13">
    <source>
        <dbReference type="ARBA" id="ARBA00037545"/>
    </source>
</evidence>
<evidence type="ECO:0000256" key="11">
    <source>
        <dbReference type="ARBA" id="ARBA00023279"/>
    </source>
</evidence>
<keyword evidence="6" id="KW-0812">Transmembrane</keyword>
<evidence type="ECO:0000256" key="2">
    <source>
        <dbReference type="ARBA" id="ARBA00022475"/>
    </source>
</evidence>
<evidence type="ECO:0000256" key="5">
    <source>
        <dbReference type="ARBA" id="ARBA00022685"/>
    </source>
</evidence>
<dbReference type="Pfam" id="PF00100">
    <property type="entry name" value="Zona_pellucida"/>
    <property type="match status" value="1"/>
</dbReference>
<evidence type="ECO:0000256" key="17">
    <source>
        <dbReference type="PROSITE-ProRule" id="PRU00779"/>
    </source>
</evidence>
<dbReference type="PANTHER" id="PTHR23343">
    <property type="entry name" value="ZONA PELLUCIDA SPERM-BINDING PROTEIN"/>
    <property type="match status" value="1"/>
</dbReference>
<evidence type="ECO:0000256" key="3">
    <source>
        <dbReference type="ARBA" id="ARBA00022525"/>
    </source>
</evidence>
<evidence type="ECO:0000256" key="7">
    <source>
        <dbReference type="ARBA" id="ARBA00022989"/>
    </source>
</evidence>
<dbReference type="Proteomes" id="UP000694621">
    <property type="component" value="Unplaced"/>
</dbReference>
<dbReference type="InterPro" id="IPR001507">
    <property type="entry name" value="ZP_dom"/>
</dbReference>
<evidence type="ECO:0000259" key="20">
    <source>
        <dbReference type="PROSITE" id="PS51448"/>
    </source>
</evidence>
<name>A0A8B9HPY3_ASTMX</name>
<dbReference type="InterPro" id="IPR051148">
    <property type="entry name" value="Zona_Pellucida_Domain_gp"/>
</dbReference>
<evidence type="ECO:0000256" key="15">
    <source>
        <dbReference type="ARBA" id="ARBA00042273"/>
    </source>
</evidence>
<dbReference type="SMART" id="SM00018">
    <property type="entry name" value="PD"/>
    <property type="match status" value="1"/>
</dbReference>
<comment type="subcellular location">
    <subcellularLocation>
        <location evidence="1">Cell membrane</location>
        <topology evidence="1">Single-pass type I membrane protein</topology>
    </subcellularLocation>
    <subcellularLocation>
        <location evidence="12">Zona pellucida</location>
    </subcellularLocation>
</comment>
<dbReference type="PROSITE" id="PS51448">
    <property type="entry name" value="P_TREFOIL_2"/>
    <property type="match status" value="1"/>
</dbReference>
<dbReference type="InterPro" id="IPR044913">
    <property type="entry name" value="P_trefoil_dom_sf"/>
</dbReference>
<evidence type="ECO:0000256" key="4">
    <source>
        <dbReference type="ARBA" id="ARBA00022530"/>
    </source>
</evidence>
<dbReference type="InterPro" id="IPR017977">
    <property type="entry name" value="ZP_dom_CS"/>
</dbReference>
<comment type="function">
    <text evidence="13">Component of the zona pellucida, an extracellular matrix surrounding oocytes which mediates sperm binding, induction of the acrosome reaction and prevents post-fertilization polyspermy. The zona pellucida is composed of 3 to 4 glycoproteins, ZP1, ZP2, ZP3, and ZP4. ZP4 may act as a sperm receptor.</text>
</comment>
<sequence>SGPLSQPSGPLFPQPSGLLPPGSDPQVQVTTADKCNLDDSDKIPCGEPGLDASHCGAINCCFDGQQCYYGKTVTVQCTVDGQFVLVVARNTTLPRISLDSISLLGGSDGPCAVVDYNADFAVYQFPVTACGTNAMVFSDYVVYENKMVSSYEVGVGPLGSITRDSHYELYFQCRYSATSVESLAVALSSNDPPLPLMASGPLRVELRLGNGQCVTKGCVEEQVAYTSYYAENDYPVTKVLREPVYVEVRMLGRTDPNLVLVLGHCWATSTPDRDSVPQWDLLVNGCPNKDDRYLTTLVPVDGSSGLQYPSHYKRFVLKMFTFVDRSMNPLKETIYIHCSTAVCSPTAGAACEQKCDRRSK</sequence>
<dbReference type="GO" id="GO:0005886">
    <property type="term" value="C:plasma membrane"/>
    <property type="evidence" value="ECO:0007669"/>
    <property type="project" value="UniProtKB-SubCell"/>
</dbReference>
<comment type="caution">
    <text evidence="17">Lacks conserved residue(s) required for the propagation of feature annotation.</text>
</comment>
<keyword evidence="4" id="KW-0272">Extracellular matrix</keyword>
<dbReference type="Gene3D" id="4.10.110.10">
    <property type="entry name" value="Spasmolytic Protein, domain 1"/>
    <property type="match status" value="1"/>
</dbReference>
<dbReference type="GO" id="GO:0035804">
    <property type="term" value="F:structural constituent of egg coat"/>
    <property type="evidence" value="ECO:0007669"/>
    <property type="project" value="TreeGrafter"/>
</dbReference>
<dbReference type="InterPro" id="IPR042235">
    <property type="entry name" value="ZP-C_dom"/>
</dbReference>
<feature type="disulfide bond" evidence="17">
    <location>
        <begin position="45"/>
        <end position="60"/>
    </location>
</feature>
<keyword evidence="2" id="KW-1003">Cell membrane</keyword>
<dbReference type="GO" id="GO:0060468">
    <property type="term" value="P:prevention of polyspermy"/>
    <property type="evidence" value="ECO:0007669"/>
    <property type="project" value="TreeGrafter"/>
</dbReference>
<dbReference type="CDD" id="cd00111">
    <property type="entry name" value="Trefoil"/>
    <property type="match status" value="1"/>
</dbReference>
<dbReference type="GO" id="GO:0007339">
    <property type="term" value="P:binding of sperm to zona pellucida"/>
    <property type="evidence" value="ECO:0007669"/>
    <property type="project" value="TreeGrafter"/>
</dbReference>
<keyword evidence="5" id="KW-0165">Cleavage on pair of basic residues</keyword>
<dbReference type="Pfam" id="PF23344">
    <property type="entry name" value="ZP-N"/>
    <property type="match status" value="1"/>
</dbReference>
<evidence type="ECO:0000256" key="9">
    <source>
        <dbReference type="ARBA" id="ARBA00023157"/>
    </source>
</evidence>
<accession>A0A8B9HPY3</accession>
<keyword evidence="7" id="KW-1133">Transmembrane helix</keyword>
<feature type="region of interest" description="Disordered" evidence="18">
    <location>
        <begin position="1"/>
        <end position="29"/>
    </location>
</feature>
<dbReference type="InterPro" id="IPR055355">
    <property type="entry name" value="ZP-C"/>
</dbReference>
<keyword evidence="9 17" id="KW-1015">Disulfide bond</keyword>
<dbReference type="SUPFAM" id="SSF57492">
    <property type="entry name" value="Trefoil"/>
    <property type="match status" value="1"/>
</dbReference>
<feature type="domain" description="ZP" evidence="19">
    <location>
        <begin position="76"/>
        <end position="360"/>
    </location>
</feature>
<dbReference type="PRINTS" id="PR00023">
    <property type="entry name" value="ZPELLUCIDA"/>
</dbReference>
<dbReference type="Gene3D" id="2.60.40.4100">
    <property type="entry name" value="Zona pellucida, ZP-C domain"/>
    <property type="match status" value="1"/>
</dbReference>
<feature type="domain" description="P-type" evidence="20">
    <location>
        <begin position="33"/>
        <end position="71"/>
    </location>
</feature>
<organism evidence="21 22">
    <name type="scientific">Astyanax mexicanus</name>
    <name type="common">Blind cave fish</name>
    <name type="synonym">Astyanax fasciatus mexicanus</name>
    <dbReference type="NCBI Taxonomy" id="7994"/>
    <lineage>
        <taxon>Eukaryota</taxon>
        <taxon>Metazoa</taxon>
        <taxon>Chordata</taxon>
        <taxon>Craniata</taxon>
        <taxon>Vertebrata</taxon>
        <taxon>Euteleostomi</taxon>
        <taxon>Actinopterygii</taxon>
        <taxon>Neopterygii</taxon>
        <taxon>Teleostei</taxon>
        <taxon>Ostariophysi</taxon>
        <taxon>Characiformes</taxon>
        <taxon>Characoidei</taxon>
        <taxon>Acestrorhamphidae</taxon>
        <taxon>Acestrorhamphinae</taxon>
        <taxon>Astyanax</taxon>
    </lineage>
</organism>
<protein>
    <recommendedName>
        <fullName evidence="14">Zona pellucida sperm-binding protein 4</fullName>
    </recommendedName>
    <alternativeName>
        <fullName evidence="16">Zona pellucida glycoprotein 4</fullName>
    </alternativeName>
    <alternativeName>
        <fullName evidence="15">Zona pellucida protein B</fullName>
    </alternativeName>
</protein>
<dbReference type="InterPro" id="IPR055356">
    <property type="entry name" value="ZP-N"/>
</dbReference>